<organism evidence="2 3">
    <name type="scientific">Haliangium ochraceum (strain DSM 14365 / JCM 11303 / SMP-2)</name>
    <dbReference type="NCBI Taxonomy" id="502025"/>
    <lineage>
        <taxon>Bacteria</taxon>
        <taxon>Pseudomonadati</taxon>
        <taxon>Myxococcota</taxon>
        <taxon>Polyangia</taxon>
        <taxon>Haliangiales</taxon>
        <taxon>Kofleriaceae</taxon>
        <taxon>Haliangium</taxon>
    </lineage>
</organism>
<dbReference type="HOGENOM" id="CLU_623698_0_0_7"/>
<sequence>MPAVMIAGVELPAARAVRASENRHIVHHHIPGFEGDILQDVGRGPSVFLIEGVLHGDSAHSDAETLRQRFRNGTPVEFVAPLATAFEVQDVLIRSIELSEVGGWSALIHARITVIEYVEPPKTATLSAPSLTATAEAWGDELDAAMGTEALARRIAADPASASSILEEAGARSPAMRDAVLGKAGGLLAGDPVGISSLLSGGGAPSELLSSIGGALGGNFDGLAEVFNALPKEQLKAFVGHVAAGDLAGALGSASDIFGDGLVGDVLGAVAEDPEMLEGLTAIMRGDLEGLETLARGALGNPAVMSSLLGAVPELLDSMGVEDLAGSIGQGLSDLTGVDVTNIFNAIGDLDPAKVGALLSELSEAGSLAEIAEILADGAGDFMEDLIGIDVFDAGRAMLGAADFLRDIKRVIKSGRDLIDAVRDFDPIGDMRDIFEEIA</sequence>
<feature type="domain" description="DNA circulation N-terminal" evidence="1">
    <location>
        <begin position="8"/>
        <end position="82"/>
    </location>
</feature>
<dbReference type="Proteomes" id="UP000001880">
    <property type="component" value="Chromosome"/>
</dbReference>
<dbReference type="InterPro" id="IPR009826">
    <property type="entry name" value="DNA_circ_N"/>
</dbReference>
<evidence type="ECO:0000313" key="2">
    <source>
        <dbReference type="EMBL" id="ACY14090.1"/>
    </source>
</evidence>
<protein>
    <recommendedName>
        <fullName evidence="1">DNA circulation N-terminal domain-containing protein</fullName>
    </recommendedName>
</protein>
<dbReference type="STRING" id="502025.Hoch_1538"/>
<accession>D0LVV6</accession>
<reference evidence="2 3" key="1">
    <citation type="journal article" date="2010" name="Stand. Genomic Sci.">
        <title>Complete genome sequence of Haliangium ochraceum type strain (SMP-2).</title>
        <authorList>
            <consortium name="US DOE Joint Genome Institute (JGI-PGF)"/>
            <person name="Ivanova N."/>
            <person name="Daum C."/>
            <person name="Lang E."/>
            <person name="Abt B."/>
            <person name="Kopitz M."/>
            <person name="Saunders E."/>
            <person name="Lapidus A."/>
            <person name="Lucas S."/>
            <person name="Glavina Del Rio T."/>
            <person name="Nolan M."/>
            <person name="Tice H."/>
            <person name="Copeland A."/>
            <person name="Cheng J.F."/>
            <person name="Chen F."/>
            <person name="Bruce D."/>
            <person name="Goodwin L."/>
            <person name="Pitluck S."/>
            <person name="Mavromatis K."/>
            <person name="Pati A."/>
            <person name="Mikhailova N."/>
            <person name="Chen A."/>
            <person name="Palaniappan K."/>
            <person name="Land M."/>
            <person name="Hauser L."/>
            <person name="Chang Y.J."/>
            <person name="Jeffries C.D."/>
            <person name="Detter J.C."/>
            <person name="Brettin T."/>
            <person name="Rohde M."/>
            <person name="Goker M."/>
            <person name="Bristow J."/>
            <person name="Markowitz V."/>
            <person name="Eisen J.A."/>
            <person name="Hugenholtz P."/>
            <person name="Kyrpides N.C."/>
            <person name="Klenk H.P."/>
        </authorList>
    </citation>
    <scope>NUCLEOTIDE SEQUENCE [LARGE SCALE GENOMIC DNA]</scope>
    <source>
        <strain evidence="3">DSM 14365 / CIP 107738 / JCM 11303 / AJ 13395 / SMP-2</strain>
    </source>
</reference>
<gene>
    <name evidence="2" type="ordered locus">Hoch_1538</name>
</gene>
<dbReference type="OrthoDB" id="8617362at2"/>
<dbReference type="eggNOG" id="COG4228">
    <property type="taxonomic scope" value="Bacteria"/>
</dbReference>
<evidence type="ECO:0000313" key="3">
    <source>
        <dbReference type="Proteomes" id="UP000001880"/>
    </source>
</evidence>
<dbReference type="KEGG" id="hoh:Hoch_1538"/>
<dbReference type="EMBL" id="CP001804">
    <property type="protein sequence ID" value="ACY14090.1"/>
    <property type="molecule type" value="Genomic_DNA"/>
</dbReference>
<keyword evidence="3" id="KW-1185">Reference proteome</keyword>
<evidence type="ECO:0000259" key="1">
    <source>
        <dbReference type="Pfam" id="PF07157"/>
    </source>
</evidence>
<dbReference type="Pfam" id="PF07157">
    <property type="entry name" value="DNA_circ_N"/>
    <property type="match status" value="1"/>
</dbReference>
<dbReference type="AlphaFoldDB" id="D0LVV6"/>
<proteinExistence type="predicted"/>
<name>D0LVV6_HALO1</name>